<dbReference type="EMBL" id="QMEC01000021">
    <property type="protein sequence ID" value="NMF62656.1"/>
    <property type="molecule type" value="Genomic_DNA"/>
</dbReference>
<dbReference type="RefSeq" id="WP_169264253.1">
    <property type="nucleotide sequence ID" value="NZ_QMEC01000021.1"/>
</dbReference>
<evidence type="ECO:0000313" key="2">
    <source>
        <dbReference type="EMBL" id="NMF62656.1"/>
    </source>
</evidence>
<organism evidence="2 3">
    <name type="scientific">Brasilonema octagenarum UFV-OR1</name>
    <dbReference type="NCBI Taxonomy" id="417115"/>
    <lineage>
        <taxon>Bacteria</taxon>
        <taxon>Bacillati</taxon>
        <taxon>Cyanobacteriota</taxon>
        <taxon>Cyanophyceae</taxon>
        <taxon>Nostocales</taxon>
        <taxon>Scytonemataceae</taxon>
        <taxon>Brasilonema</taxon>
        <taxon>Octagenarum group</taxon>
    </lineage>
</organism>
<keyword evidence="3" id="KW-1185">Reference proteome</keyword>
<gene>
    <name evidence="2" type="ORF">DP115_07640</name>
</gene>
<proteinExistence type="predicted"/>
<feature type="chain" id="PRO_5045814408" evidence="1">
    <location>
        <begin position="35"/>
        <end position="123"/>
    </location>
</feature>
<evidence type="ECO:0000256" key="1">
    <source>
        <dbReference type="SAM" id="SignalP"/>
    </source>
</evidence>
<sequence>MQGKKRHFQAMSLSVSLFAASTIGLLVSHTAVQAQKPVPKPTVATVKSMSNGDLMCYVNLVDEKGKQYNSVGASPEICAKEKRFLNKKVQLSYGKASVNDCQSAEPCGKSRIETLITKMQIIR</sequence>
<keyword evidence="1" id="KW-0732">Signal</keyword>
<name>A0ABX1M549_9CYAN</name>
<evidence type="ECO:0000313" key="3">
    <source>
        <dbReference type="Proteomes" id="UP000762253"/>
    </source>
</evidence>
<protein>
    <submittedName>
        <fullName evidence="2">Uncharacterized protein</fullName>
    </submittedName>
</protein>
<reference evidence="2 3" key="1">
    <citation type="submission" date="2018-06" db="EMBL/GenBank/DDBJ databases">
        <title>Comparative genomics of Brasilonema spp. strains.</title>
        <authorList>
            <person name="Alvarenga D.O."/>
            <person name="Fiore M.F."/>
            <person name="Varani A.M."/>
        </authorList>
    </citation>
    <scope>NUCLEOTIDE SEQUENCE [LARGE SCALE GENOMIC DNA]</scope>
    <source>
        <strain evidence="2 3">UFV-OR1</strain>
    </source>
</reference>
<dbReference type="Proteomes" id="UP000762253">
    <property type="component" value="Unassembled WGS sequence"/>
</dbReference>
<comment type="caution">
    <text evidence="2">The sequence shown here is derived from an EMBL/GenBank/DDBJ whole genome shotgun (WGS) entry which is preliminary data.</text>
</comment>
<feature type="signal peptide" evidence="1">
    <location>
        <begin position="1"/>
        <end position="34"/>
    </location>
</feature>
<accession>A0ABX1M549</accession>